<dbReference type="GO" id="GO:0005669">
    <property type="term" value="C:transcription factor TFIID complex"/>
    <property type="evidence" value="ECO:0007669"/>
    <property type="project" value="TreeGrafter"/>
</dbReference>
<feature type="compositionally biased region" description="Low complexity" evidence="10">
    <location>
        <begin position="76"/>
        <end position="88"/>
    </location>
</feature>
<dbReference type="SMART" id="SM00667">
    <property type="entry name" value="LisH"/>
    <property type="match status" value="1"/>
</dbReference>
<evidence type="ECO:0000256" key="9">
    <source>
        <dbReference type="PROSITE-ProRule" id="PRU00221"/>
    </source>
</evidence>
<evidence type="ECO:0000259" key="11">
    <source>
        <dbReference type="Pfam" id="PF04494"/>
    </source>
</evidence>
<keyword evidence="3 9" id="KW-0853">WD repeat</keyword>
<dbReference type="PANTHER" id="PTHR19879">
    <property type="entry name" value="TRANSCRIPTION INITIATION FACTOR TFIID"/>
    <property type="match status" value="1"/>
</dbReference>
<proteinExistence type="inferred from homology"/>
<dbReference type="Gene3D" id="2.130.10.10">
    <property type="entry name" value="YVTN repeat-like/Quinoprotein amine dehydrogenase"/>
    <property type="match status" value="2"/>
</dbReference>
<sequence>MSTEGATALEPMDTSPCGEPPSQTLPNGHSSPTDSLFPNGEIKQEAGANDSHIKTESPDTIASVQTLDSVVDQVAQQQQQLPQLQGPPMRNGDPSVPILPAETQNSTTSERTTASANAAAFPSTNGRYTPQSILPQSSTASTEQSAQQPNSASDGRQSTPVLVNGGTTNNSILQADLKTEPQSKSELSIQAVLEFLKKHNLQETEKILKRESKVSPLADTSGLSRELDGDMAIYRSEGDPDAYEGVYESLKTFVETALDSYRHELSVILYPCFVHMYLELVYNNHSRQAESFMERFGPVQEEYFQDDIRQLSAVRRREQMAESLLMQNFRSGQYTVRMCKDTYNALKRYLSDKRNASVNNIVQENIFVDVYEGIARSRQQVEAVSGSAMGEANKQMNKIKVFFGLPKEPTIIVEEEEEIGDDGDGKPKKKKSKKDSSMSKKTRADPNAPPSNRIPFPELRDADKLDRINASKDATKRVRLGPGSLPSICFYTLINSHLQACAVEINDEASMMAVGLQDSRIKVFSLTPSKLKAMKSAQDLETVDREADDVLFRMMDEKNASEAKILTGHQGPVTSLSFSSDKQFLLSGSEDGTIRLWSLLTWSNVVAYKGHVFPVWSVQFAPAGYYFASCGHDRTARLWATDSYQPLRVFAGHYSDVDCVQFHPNSNYVATGSTDRAVRLWDVLSGQCVRYMTGHKSTIHSLAFSSCGRFLCSAGVGGRILVWDIHSAHLLADLWSHTDTVHQLSFSREGTILASGGMDCCVKVWDFSKLVSEFDLDEMSSNAPMVRVATEGSSDGFLLSSYPTKSTSVLALHFTRRNLLLAAGSPV</sequence>
<evidence type="ECO:0000256" key="2">
    <source>
        <dbReference type="ARBA" id="ARBA00009435"/>
    </source>
</evidence>
<keyword evidence="5" id="KW-0805">Transcription regulation</keyword>
<dbReference type="SUPFAM" id="SSF160897">
    <property type="entry name" value="Taf5 N-terminal domain-like"/>
    <property type="match status" value="1"/>
</dbReference>
<organism evidence="12 13">
    <name type="scientific">Galendromus occidentalis</name>
    <name type="common">western predatory mite</name>
    <dbReference type="NCBI Taxonomy" id="34638"/>
    <lineage>
        <taxon>Eukaryota</taxon>
        <taxon>Metazoa</taxon>
        <taxon>Ecdysozoa</taxon>
        <taxon>Arthropoda</taxon>
        <taxon>Chelicerata</taxon>
        <taxon>Arachnida</taxon>
        <taxon>Acari</taxon>
        <taxon>Parasitiformes</taxon>
        <taxon>Mesostigmata</taxon>
        <taxon>Gamasina</taxon>
        <taxon>Phytoseioidea</taxon>
        <taxon>Phytoseiidae</taxon>
        <taxon>Typhlodrominae</taxon>
        <taxon>Galendromus</taxon>
    </lineage>
</organism>
<keyword evidence="12" id="KW-1185">Reference proteome</keyword>
<dbReference type="CDD" id="cd08044">
    <property type="entry name" value="TAF5_NTD2"/>
    <property type="match status" value="1"/>
</dbReference>
<evidence type="ECO:0000256" key="10">
    <source>
        <dbReference type="SAM" id="MobiDB-lite"/>
    </source>
</evidence>
<feature type="compositionally biased region" description="Low complexity" evidence="10">
    <location>
        <begin position="136"/>
        <end position="148"/>
    </location>
</feature>
<dbReference type="RefSeq" id="XP_003737306.1">
    <property type="nucleotide sequence ID" value="XM_003737258.1"/>
</dbReference>
<dbReference type="InterPro" id="IPR037264">
    <property type="entry name" value="TFIID_NTD2_sf"/>
</dbReference>
<feature type="compositionally biased region" description="Polar residues" evidence="10">
    <location>
        <begin position="21"/>
        <end position="36"/>
    </location>
</feature>
<feature type="region of interest" description="Disordered" evidence="10">
    <location>
        <begin position="72"/>
        <end position="167"/>
    </location>
</feature>
<dbReference type="PROSITE" id="PS50082">
    <property type="entry name" value="WD_REPEATS_2"/>
    <property type="match status" value="5"/>
</dbReference>
<dbReference type="Proteomes" id="UP000694867">
    <property type="component" value="Unplaced"/>
</dbReference>
<feature type="domain" description="TFIID subunit TAF5 NTD2" evidence="11">
    <location>
        <begin position="237"/>
        <end position="366"/>
    </location>
</feature>
<dbReference type="InterPro" id="IPR006594">
    <property type="entry name" value="LisH"/>
</dbReference>
<dbReference type="KEGG" id="goe:100901659"/>
<dbReference type="PRINTS" id="PR00320">
    <property type="entry name" value="GPROTEINBRPT"/>
</dbReference>
<feature type="repeat" description="WD" evidence="9">
    <location>
        <begin position="608"/>
        <end position="649"/>
    </location>
</feature>
<dbReference type="CDD" id="cd00200">
    <property type="entry name" value="WD40"/>
    <property type="match status" value="1"/>
</dbReference>
<dbReference type="GeneID" id="100901659"/>
<reference evidence="13" key="1">
    <citation type="submission" date="2025-08" db="UniProtKB">
        <authorList>
            <consortium name="RefSeq"/>
        </authorList>
    </citation>
    <scope>IDENTIFICATION</scope>
</reference>
<dbReference type="AlphaFoldDB" id="A0AAJ6QM55"/>
<feature type="region of interest" description="Disordered" evidence="10">
    <location>
        <begin position="414"/>
        <end position="462"/>
    </location>
</feature>
<dbReference type="Gene3D" id="1.25.40.500">
    <property type="entry name" value="TFIID subunit TAF5, NTD2 domain"/>
    <property type="match status" value="1"/>
</dbReference>
<evidence type="ECO:0000256" key="8">
    <source>
        <dbReference type="ARBA" id="ARBA00044130"/>
    </source>
</evidence>
<comment type="subcellular location">
    <subcellularLocation>
        <location evidence="1">Nucleus</location>
    </subcellularLocation>
</comment>
<dbReference type="InterPro" id="IPR001680">
    <property type="entry name" value="WD40_rpt"/>
</dbReference>
<dbReference type="InterPro" id="IPR036322">
    <property type="entry name" value="WD40_repeat_dom_sf"/>
</dbReference>
<dbReference type="InterPro" id="IPR020472">
    <property type="entry name" value="WD40_PAC1"/>
</dbReference>
<dbReference type="PROSITE" id="PS00678">
    <property type="entry name" value="WD_REPEATS_1"/>
    <property type="match status" value="2"/>
</dbReference>
<keyword evidence="4" id="KW-0677">Repeat</keyword>
<dbReference type="Pfam" id="PF00400">
    <property type="entry name" value="WD40"/>
    <property type="match status" value="5"/>
</dbReference>
<dbReference type="SUPFAM" id="SSF50978">
    <property type="entry name" value="WD40 repeat-like"/>
    <property type="match status" value="1"/>
</dbReference>
<dbReference type="PROSITE" id="PS50896">
    <property type="entry name" value="LISH"/>
    <property type="match status" value="1"/>
</dbReference>
<keyword evidence="7" id="KW-0539">Nucleus</keyword>
<feature type="repeat" description="WD" evidence="9">
    <location>
        <begin position="692"/>
        <end position="733"/>
    </location>
</feature>
<evidence type="ECO:0000313" key="12">
    <source>
        <dbReference type="Proteomes" id="UP000694867"/>
    </source>
</evidence>
<feature type="repeat" description="WD" evidence="9">
    <location>
        <begin position="734"/>
        <end position="768"/>
    </location>
</feature>
<name>A0AAJ6QM55_9ACAR</name>
<feature type="compositionally biased region" description="Basic and acidic residues" evidence="10">
    <location>
        <begin position="434"/>
        <end position="444"/>
    </location>
</feature>
<feature type="compositionally biased region" description="Polar residues" evidence="10">
    <location>
        <begin position="102"/>
        <end position="135"/>
    </location>
</feature>
<dbReference type="SMART" id="SM00320">
    <property type="entry name" value="WD40"/>
    <property type="match status" value="6"/>
</dbReference>
<evidence type="ECO:0000256" key="7">
    <source>
        <dbReference type="ARBA" id="ARBA00023242"/>
    </source>
</evidence>
<feature type="region of interest" description="Disordered" evidence="10">
    <location>
        <begin position="1"/>
        <end position="59"/>
    </location>
</feature>
<dbReference type="InterPro" id="IPR019775">
    <property type="entry name" value="WD40_repeat_CS"/>
</dbReference>
<evidence type="ECO:0000256" key="6">
    <source>
        <dbReference type="ARBA" id="ARBA00023163"/>
    </source>
</evidence>
<keyword evidence="6" id="KW-0804">Transcription</keyword>
<evidence type="ECO:0000256" key="5">
    <source>
        <dbReference type="ARBA" id="ARBA00023015"/>
    </source>
</evidence>
<dbReference type="Pfam" id="PF04494">
    <property type="entry name" value="TFIID_NTD2"/>
    <property type="match status" value="1"/>
</dbReference>
<protein>
    <recommendedName>
        <fullName evidence="8">Transcription initiation factor TFIID subunit 5</fullName>
    </recommendedName>
</protein>
<feature type="repeat" description="WD" evidence="9">
    <location>
        <begin position="566"/>
        <end position="599"/>
    </location>
</feature>
<dbReference type="GO" id="GO:0006367">
    <property type="term" value="P:transcription initiation at RNA polymerase II promoter"/>
    <property type="evidence" value="ECO:0007669"/>
    <property type="project" value="TreeGrafter"/>
</dbReference>
<dbReference type="InterPro" id="IPR015943">
    <property type="entry name" value="WD40/YVTN_repeat-like_dom_sf"/>
</dbReference>
<dbReference type="PANTHER" id="PTHR19879:SF1">
    <property type="entry name" value="CANNONBALL-RELATED"/>
    <property type="match status" value="1"/>
</dbReference>
<dbReference type="PROSITE" id="PS50294">
    <property type="entry name" value="WD_REPEATS_REGION"/>
    <property type="match status" value="5"/>
</dbReference>
<evidence type="ECO:0000313" key="13">
    <source>
        <dbReference type="RefSeq" id="XP_003737306.1"/>
    </source>
</evidence>
<feature type="repeat" description="WD" evidence="9">
    <location>
        <begin position="650"/>
        <end position="691"/>
    </location>
</feature>
<evidence type="ECO:0000256" key="3">
    <source>
        <dbReference type="ARBA" id="ARBA00022574"/>
    </source>
</evidence>
<accession>A0AAJ6QM55</accession>
<evidence type="ECO:0000256" key="1">
    <source>
        <dbReference type="ARBA" id="ARBA00004123"/>
    </source>
</evidence>
<evidence type="ECO:0000256" key="4">
    <source>
        <dbReference type="ARBA" id="ARBA00022737"/>
    </source>
</evidence>
<comment type="similarity">
    <text evidence="2">Belongs to the WD repeat TAF5 family.</text>
</comment>
<gene>
    <name evidence="13" type="primary">LOC100901659</name>
</gene>
<dbReference type="InterPro" id="IPR007582">
    <property type="entry name" value="TFIID_NTD2"/>
</dbReference>
<dbReference type="GO" id="GO:0016251">
    <property type="term" value="F:RNA polymerase II general transcription initiation factor activity"/>
    <property type="evidence" value="ECO:0007669"/>
    <property type="project" value="TreeGrafter"/>
</dbReference>
<dbReference type="FunFam" id="2.130.10.10:FF:000243">
    <property type="entry name" value="Transcription initiation factor TFIID subunit 5"/>
    <property type="match status" value="1"/>
</dbReference>
<feature type="compositionally biased region" description="Polar residues" evidence="10">
    <location>
        <begin position="149"/>
        <end position="167"/>
    </location>
</feature>